<dbReference type="Gramene" id="PRQ24528">
    <property type="protein sequence ID" value="PRQ24528"/>
    <property type="gene ID" value="RchiOBHm_Chr6g0273411"/>
</dbReference>
<sequence>MPHQSLDLPLITDAASVSLLLTPPHLPRINLSPSNAASHHDFGLEIEASIKQGYLAVWIFSS</sequence>
<keyword evidence="2" id="KW-1185">Reference proteome</keyword>
<evidence type="ECO:0000313" key="1">
    <source>
        <dbReference type="EMBL" id="PRQ24528.1"/>
    </source>
</evidence>
<dbReference type="Proteomes" id="UP000238479">
    <property type="component" value="Chromosome 6"/>
</dbReference>
<dbReference type="AlphaFoldDB" id="A0A2P6PRH3"/>
<accession>A0A2P6PRH3</accession>
<organism evidence="1 2">
    <name type="scientific">Rosa chinensis</name>
    <name type="common">China rose</name>
    <dbReference type="NCBI Taxonomy" id="74649"/>
    <lineage>
        <taxon>Eukaryota</taxon>
        <taxon>Viridiplantae</taxon>
        <taxon>Streptophyta</taxon>
        <taxon>Embryophyta</taxon>
        <taxon>Tracheophyta</taxon>
        <taxon>Spermatophyta</taxon>
        <taxon>Magnoliopsida</taxon>
        <taxon>eudicotyledons</taxon>
        <taxon>Gunneridae</taxon>
        <taxon>Pentapetalae</taxon>
        <taxon>rosids</taxon>
        <taxon>fabids</taxon>
        <taxon>Rosales</taxon>
        <taxon>Rosaceae</taxon>
        <taxon>Rosoideae</taxon>
        <taxon>Rosoideae incertae sedis</taxon>
        <taxon>Rosa</taxon>
    </lineage>
</organism>
<protein>
    <submittedName>
        <fullName evidence="1">Uncharacterized protein</fullName>
    </submittedName>
</protein>
<dbReference type="EMBL" id="PDCK01000044">
    <property type="protein sequence ID" value="PRQ24528.1"/>
    <property type="molecule type" value="Genomic_DNA"/>
</dbReference>
<gene>
    <name evidence="1" type="ORF">RchiOBHm_Chr6g0273411</name>
</gene>
<comment type="caution">
    <text evidence="1">The sequence shown here is derived from an EMBL/GenBank/DDBJ whole genome shotgun (WGS) entry which is preliminary data.</text>
</comment>
<name>A0A2P6PRH3_ROSCH</name>
<reference evidence="1 2" key="1">
    <citation type="journal article" date="2018" name="Nat. Genet.">
        <title>The Rosa genome provides new insights in the design of modern roses.</title>
        <authorList>
            <person name="Bendahmane M."/>
        </authorList>
    </citation>
    <scope>NUCLEOTIDE SEQUENCE [LARGE SCALE GENOMIC DNA]</scope>
    <source>
        <strain evidence="2">cv. Old Blush</strain>
    </source>
</reference>
<proteinExistence type="predicted"/>
<evidence type="ECO:0000313" key="2">
    <source>
        <dbReference type="Proteomes" id="UP000238479"/>
    </source>
</evidence>